<dbReference type="PROSITE" id="PS50158">
    <property type="entry name" value="ZF_CCHC"/>
    <property type="match status" value="1"/>
</dbReference>
<evidence type="ECO:0000256" key="1">
    <source>
        <dbReference type="ARBA" id="ARBA00022670"/>
    </source>
</evidence>
<evidence type="ECO:0000256" key="5">
    <source>
        <dbReference type="PROSITE-ProRule" id="PRU00047"/>
    </source>
</evidence>
<dbReference type="InterPro" id="IPR025724">
    <property type="entry name" value="GAG-pre-integrase_dom"/>
</dbReference>
<evidence type="ECO:0000259" key="8">
    <source>
        <dbReference type="PROSITE" id="PS50158"/>
    </source>
</evidence>
<feature type="domain" description="Integrase catalytic" evidence="9">
    <location>
        <begin position="448"/>
        <end position="625"/>
    </location>
</feature>
<feature type="coiled-coil region" evidence="6">
    <location>
        <begin position="1291"/>
        <end position="1338"/>
    </location>
</feature>
<evidence type="ECO:0000313" key="11">
    <source>
        <dbReference type="Proteomes" id="UP000007266"/>
    </source>
</evidence>
<dbReference type="SUPFAM" id="SSF53098">
    <property type="entry name" value="Ribonuclease H-like"/>
    <property type="match status" value="1"/>
</dbReference>
<dbReference type="SUPFAM" id="SSF56672">
    <property type="entry name" value="DNA/RNA polymerases"/>
    <property type="match status" value="1"/>
</dbReference>
<dbReference type="Pfam" id="PF00098">
    <property type="entry name" value="zf-CCHC"/>
    <property type="match status" value="1"/>
</dbReference>
<dbReference type="Gene3D" id="3.30.420.10">
    <property type="entry name" value="Ribonuclease H-like superfamily/Ribonuclease H"/>
    <property type="match status" value="1"/>
</dbReference>
<keyword evidence="6" id="KW-0175">Coiled coil</keyword>
<keyword evidence="11" id="KW-1185">Reference proteome</keyword>
<dbReference type="SMART" id="SM00343">
    <property type="entry name" value="ZnF_C2HC"/>
    <property type="match status" value="1"/>
</dbReference>
<dbReference type="GO" id="GO:0006508">
    <property type="term" value="P:proteolysis"/>
    <property type="evidence" value="ECO:0007669"/>
    <property type="project" value="UniProtKB-KW"/>
</dbReference>
<keyword evidence="5" id="KW-0862">Zinc</keyword>
<keyword evidence="5" id="KW-0863">Zinc-finger</keyword>
<dbReference type="PANTHER" id="PTHR42648:SF28">
    <property type="entry name" value="TRANSPOSON-ENCODED PROTEIN WITH RIBONUCLEASE H-LIKE AND RETROVIRUS ZINC FINGER-LIKE DOMAINS"/>
    <property type="match status" value="1"/>
</dbReference>
<keyword evidence="1" id="KW-0645">Protease</keyword>
<evidence type="ECO:0000256" key="7">
    <source>
        <dbReference type="SAM" id="MobiDB-lite"/>
    </source>
</evidence>
<keyword evidence="4" id="KW-0378">Hydrolase</keyword>
<dbReference type="Pfam" id="PF22936">
    <property type="entry name" value="Pol_BBD"/>
    <property type="match status" value="1"/>
</dbReference>
<dbReference type="InterPro" id="IPR043502">
    <property type="entry name" value="DNA/RNA_pol_sf"/>
</dbReference>
<dbReference type="Proteomes" id="UP000007266">
    <property type="component" value="Linkage group 7"/>
</dbReference>
<dbReference type="InterPro" id="IPR001878">
    <property type="entry name" value="Znf_CCHC"/>
</dbReference>
<dbReference type="PROSITE" id="PS50994">
    <property type="entry name" value="INTEGRASE"/>
    <property type="match status" value="1"/>
</dbReference>
<dbReference type="eggNOG" id="KOG0017">
    <property type="taxonomic scope" value="Eukaryota"/>
</dbReference>
<dbReference type="GO" id="GO:0042575">
    <property type="term" value="C:DNA polymerase complex"/>
    <property type="evidence" value="ECO:0007669"/>
    <property type="project" value="UniProtKB-ARBA"/>
</dbReference>
<sequence length="1398" mass="159788">MADGINLSAINKFDGNNYKQWRFQLKCALKAKGVYSIAIGEIEKPSANRVEELNTWNKKDAIAMCVITSTMELSQITMIESCDTAKEILDKLDAIYDIKTETNKMLIHEEFHQYKMCLNDSIAQHISKVENLARRIRESGDNISEVAIITKILGTLPAKYRNFRQAWLSLAEDKQTLSNLTSRLIDEERNLTTVETTENALVTTTRVVPNKKTIRGKPRITCYNCNKKGHISRECRAPRKTHVTQGHSGAFLIEDVNEIATKIQEDEAWILDSGASAHMTSRRDMFSTIQEVDEFSVKLGNGSELKVKGKGTIEIECWLENEWIKNKMTDVWYIPNLKRNLFSEGQITKKGMTITKENNKAKIVCDGVVKACAVRQSNNIYKLLIRCTTKTSEVNLTATRSLQTWHQRLGHINMKTIQEMAKRGLIDAHGTTDDEVNQICEGCRYGKQHKMPYHKIEKRNYKAGELIHTDVCGPMSVDSVGGCRFFILFKDDSTNFRTVYFVKHKSDALDCFKQFYYMCKNKFGHPIKTLRADNGGEYVNQEFHKFLKDRGIILETCAPYCHEQNGKAERENRTLVESARSMIFTKNLPLYLWAEAVNTAAYILNRTTNSINQEVTPYELWTNKTPDLKHIRIFGSDAYMHVPDNLRKKLEPKSKKLILVGYDNDSTNYRLFDRATRKIKIARNVTFGEDNELTLPRANKIVITDEIHDDERNLEHNNQNDQTKEPEEEPVPETEDRRGYNLRPREILKTPNNLDDYVINIVEGDTPNTYDEAITSSESEEWRNAIQEELDALKKNDTWNLVNLPVDKKAIGSKWVFKIKRSPNNKNIRYKARLCAKGFAQTEGVDYNETYAPTTRYDTIRILLAVAARENYQMIQFDVKTAFLHGELEENIYMQPPPGLSVPPNSVLKLKKSLYGLKQSPRCWNRKFNEFLELFGLKQCESDKCVYTGKFNEQLMILLLYVDDGLILAKDMDTLHKMGNKLKSAFEVTICEPEYFVGLEIKRQSDPKVGKNSIFIHLSNFIDRIIDRFNMNDARTCNTPADPNAILSQSDPNEPKNNDVLFPYREAIGCLMFAAISARPDIMGLRSLGILYNNSGKLIGYSDADYANDIDSRKSTSGFVFKLGDGAITWCSRRQRCNSLSTTEAEYVAASEATKEAVWISGLLSEVGEKCGGVALCVDNQSAIKLVKNPMYHKRTKHIDVRYHFVHSLSAPGSEERGYATIKSRQLLRTFFQRPSIKALFEPPLETTFCVEVQIESKSSSGGLEIRSIESKSLQTSFECCQKSVQIKLSEEELLEKLNFSETKEEKAEEDGFVETLSEEEEEEKTEEELEIKNVEKKLTLVFQKLDCVNIESDYSIAKEENSEEIDALEVSRVKTPKKKTKFCLNFLSCLNCVSDDK</sequence>
<dbReference type="Pfam" id="PF00665">
    <property type="entry name" value="rve"/>
    <property type="match status" value="1"/>
</dbReference>
<dbReference type="GO" id="GO:0003676">
    <property type="term" value="F:nucleic acid binding"/>
    <property type="evidence" value="ECO:0007669"/>
    <property type="project" value="InterPro"/>
</dbReference>
<evidence type="ECO:0000259" key="9">
    <source>
        <dbReference type="PROSITE" id="PS50994"/>
    </source>
</evidence>
<dbReference type="Gene3D" id="4.10.60.10">
    <property type="entry name" value="Zinc finger, CCHC-type"/>
    <property type="match status" value="1"/>
</dbReference>
<reference evidence="10 11" key="2">
    <citation type="journal article" date="2010" name="Nucleic Acids Res.">
        <title>BeetleBase in 2010: revisions to provide comprehensive genomic information for Tribolium castaneum.</title>
        <authorList>
            <person name="Kim H.S."/>
            <person name="Murphy T."/>
            <person name="Xia J."/>
            <person name="Caragea D."/>
            <person name="Park Y."/>
            <person name="Beeman R.W."/>
            <person name="Lorenzen M.D."/>
            <person name="Butcher S."/>
            <person name="Manak J.R."/>
            <person name="Brown S.J."/>
        </authorList>
    </citation>
    <scope>GENOME REANNOTATION</scope>
    <source>
        <strain evidence="10 11">Georgia GA2</strain>
    </source>
</reference>
<dbReference type="InterPro" id="IPR036875">
    <property type="entry name" value="Znf_CCHC_sf"/>
</dbReference>
<dbReference type="Pfam" id="PF07727">
    <property type="entry name" value="RVT_2"/>
    <property type="match status" value="1"/>
</dbReference>
<proteinExistence type="predicted"/>
<dbReference type="GO" id="GO:0071897">
    <property type="term" value="P:DNA biosynthetic process"/>
    <property type="evidence" value="ECO:0007669"/>
    <property type="project" value="UniProtKB-ARBA"/>
</dbReference>
<dbReference type="Pfam" id="PF25597">
    <property type="entry name" value="SH3_retrovirus"/>
    <property type="match status" value="1"/>
</dbReference>
<evidence type="ECO:0000256" key="2">
    <source>
        <dbReference type="ARBA" id="ARBA00022723"/>
    </source>
</evidence>
<dbReference type="CDD" id="cd09272">
    <property type="entry name" value="RNase_HI_RT_Ty1"/>
    <property type="match status" value="1"/>
</dbReference>
<dbReference type="Pfam" id="PF13976">
    <property type="entry name" value="gag_pre-integrs"/>
    <property type="match status" value="1"/>
</dbReference>
<keyword evidence="3" id="KW-0064">Aspartyl protease</keyword>
<dbReference type="STRING" id="7070.A0A139WFV5"/>
<feature type="domain" description="CCHC-type" evidence="8">
    <location>
        <begin position="222"/>
        <end position="236"/>
    </location>
</feature>
<evidence type="ECO:0000256" key="4">
    <source>
        <dbReference type="ARBA" id="ARBA00022801"/>
    </source>
</evidence>
<accession>A0A139WFV5</accession>
<name>A0A139WFV5_TRICA</name>
<reference evidence="10 11" key="1">
    <citation type="journal article" date="2008" name="Nature">
        <title>The genome of the model beetle and pest Tribolium castaneum.</title>
        <authorList>
            <consortium name="Tribolium Genome Sequencing Consortium"/>
            <person name="Richards S."/>
            <person name="Gibbs R.A."/>
            <person name="Weinstock G.M."/>
            <person name="Brown S.J."/>
            <person name="Denell R."/>
            <person name="Beeman R.W."/>
            <person name="Gibbs R."/>
            <person name="Beeman R.W."/>
            <person name="Brown S.J."/>
            <person name="Bucher G."/>
            <person name="Friedrich M."/>
            <person name="Grimmelikhuijzen C.J."/>
            <person name="Klingler M."/>
            <person name="Lorenzen M."/>
            <person name="Richards S."/>
            <person name="Roth S."/>
            <person name="Schroder R."/>
            <person name="Tautz D."/>
            <person name="Zdobnov E.M."/>
            <person name="Muzny D."/>
            <person name="Gibbs R.A."/>
            <person name="Weinstock G.M."/>
            <person name="Attaway T."/>
            <person name="Bell S."/>
            <person name="Buhay C.J."/>
            <person name="Chandrabose M.N."/>
            <person name="Chavez D."/>
            <person name="Clerk-Blankenburg K.P."/>
            <person name="Cree A."/>
            <person name="Dao M."/>
            <person name="Davis C."/>
            <person name="Chacko J."/>
            <person name="Dinh H."/>
            <person name="Dugan-Rocha S."/>
            <person name="Fowler G."/>
            <person name="Garner T.T."/>
            <person name="Garnes J."/>
            <person name="Gnirke A."/>
            <person name="Hawes A."/>
            <person name="Hernandez J."/>
            <person name="Hines S."/>
            <person name="Holder M."/>
            <person name="Hume J."/>
            <person name="Jhangiani S.N."/>
            <person name="Joshi V."/>
            <person name="Khan Z.M."/>
            <person name="Jackson L."/>
            <person name="Kovar C."/>
            <person name="Kowis A."/>
            <person name="Lee S."/>
            <person name="Lewis L.R."/>
            <person name="Margolis J."/>
            <person name="Morgan M."/>
            <person name="Nazareth L.V."/>
            <person name="Nguyen N."/>
            <person name="Okwuonu G."/>
            <person name="Parker D."/>
            <person name="Richards S."/>
            <person name="Ruiz S.J."/>
            <person name="Santibanez J."/>
            <person name="Savard J."/>
            <person name="Scherer S.E."/>
            <person name="Schneider B."/>
            <person name="Sodergren E."/>
            <person name="Tautz D."/>
            <person name="Vattahil S."/>
            <person name="Villasana D."/>
            <person name="White C.S."/>
            <person name="Wright R."/>
            <person name="Park Y."/>
            <person name="Beeman R.W."/>
            <person name="Lord J."/>
            <person name="Oppert B."/>
            <person name="Lorenzen M."/>
            <person name="Brown S."/>
            <person name="Wang L."/>
            <person name="Savard J."/>
            <person name="Tautz D."/>
            <person name="Richards S."/>
            <person name="Weinstock G."/>
            <person name="Gibbs R.A."/>
            <person name="Liu Y."/>
            <person name="Worley K."/>
            <person name="Weinstock G."/>
            <person name="Elsik C.G."/>
            <person name="Reese J.T."/>
            <person name="Elhaik E."/>
            <person name="Landan G."/>
            <person name="Graur D."/>
            <person name="Arensburger P."/>
            <person name="Atkinson P."/>
            <person name="Beeman R.W."/>
            <person name="Beidler J."/>
            <person name="Brown S.J."/>
            <person name="Demuth J.P."/>
            <person name="Drury D.W."/>
            <person name="Du Y.Z."/>
            <person name="Fujiwara H."/>
            <person name="Lorenzen M."/>
            <person name="Maselli V."/>
            <person name="Osanai M."/>
            <person name="Park Y."/>
            <person name="Robertson H.M."/>
            <person name="Tu Z."/>
            <person name="Wang J.J."/>
            <person name="Wang S."/>
            <person name="Richards S."/>
            <person name="Song H."/>
            <person name="Zhang L."/>
            <person name="Sodergren E."/>
            <person name="Werner D."/>
            <person name="Stanke M."/>
            <person name="Morgenstern B."/>
            <person name="Solovyev V."/>
            <person name="Kosarev P."/>
            <person name="Brown G."/>
            <person name="Chen H.C."/>
            <person name="Ermolaeva O."/>
            <person name="Hlavina W."/>
            <person name="Kapustin Y."/>
            <person name="Kiryutin B."/>
            <person name="Kitts P."/>
            <person name="Maglott D."/>
            <person name="Pruitt K."/>
            <person name="Sapojnikov V."/>
            <person name="Souvorov A."/>
            <person name="Mackey A.J."/>
            <person name="Waterhouse R.M."/>
            <person name="Wyder S."/>
            <person name="Zdobnov E.M."/>
            <person name="Zdobnov E.M."/>
            <person name="Wyder S."/>
            <person name="Kriventseva E.V."/>
            <person name="Kadowaki T."/>
            <person name="Bork P."/>
            <person name="Aranda M."/>
            <person name="Bao R."/>
            <person name="Beermann A."/>
            <person name="Berns N."/>
            <person name="Bolognesi R."/>
            <person name="Bonneton F."/>
            <person name="Bopp D."/>
            <person name="Brown S.J."/>
            <person name="Bucher G."/>
            <person name="Butts T."/>
            <person name="Chaumot A."/>
            <person name="Denell R.E."/>
            <person name="Ferrier D.E."/>
            <person name="Friedrich M."/>
            <person name="Gordon C.M."/>
            <person name="Jindra M."/>
            <person name="Klingler M."/>
            <person name="Lan Q."/>
            <person name="Lattorff H.M."/>
            <person name="Laudet V."/>
            <person name="von Levetsow C."/>
            <person name="Liu Z."/>
            <person name="Lutz R."/>
            <person name="Lynch J.A."/>
            <person name="da Fonseca R.N."/>
            <person name="Posnien N."/>
            <person name="Reuter R."/>
            <person name="Roth S."/>
            <person name="Savard J."/>
            <person name="Schinko J.B."/>
            <person name="Schmitt C."/>
            <person name="Schoppmeier M."/>
            <person name="Schroder R."/>
            <person name="Shippy T.D."/>
            <person name="Simonnet F."/>
            <person name="Marques-Souza H."/>
            <person name="Tautz D."/>
            <person name="Tomoyasu Y."/>
            <person name="Trauner J."/>
            <person name="Van der Zee M."/>
            <person name="Vervoort M."/>
            <person name="Wittkopp N."/>
            <person name="Wimmer E.A."/>
            <person name="Yang X."/>
            <person name="Jones A.K."/>
            <person name="Sattelle D.B."/>
            <person name="Ebert P.R."/>
            <person name="Nelson D."/>
            <person name="Scott J.G."/>
            <person name="Beeman R.W."/>
            <person name="Muthukrishnan S."/>
            <person name="Kramer K.J."/>
            <person name="Arakane Y."/>
            <person name="Beeman R.W."/>
            <person name="Zhu Q."/>
            <person name="Hogenkamp D."/>
            <person name="Dixit R."/>
            <person name="Oppert B."/>
            <person name="Jiang H."/>
            <person name="Zou Z."/>
            <person name="Marshall J."/>
            <person name="Elpidina E."/>
            <person name="Vinokurov K."/>
            <person name="Oppert C."/>
            <person name="Zou Z."/>
            <person name="Evans J."/>
            <person name="Lu Z."/>
            <person name="Zhao P."/>
            <person name="Sumathipala N."/>
            <person name="Altincicek B."/>
            <person name="Vilcinskas A."/>
            <person name="Williams M."/>
            <person name="Hultmark D."/>
            <person name="Hetru C."/>
            <person name="Jiang H."/>
            <person name="Grimmelikhuijzen C.J."/>
            <person name="Hauser F."/>
            <person name="Cazzamali G."/>
            <person name="Williamson M."/>
            <person name="Park Y."/>
            <person name="Li B."/>
            <person name="Tanaka Y."/>
            <person name="Predel R."/>
            <person name="Neupert S."/>
            <person name="Schachtner J."/>
            <person name="Verleyen P."/>
            <person name="Raible F."/>
            <person name="Bork P."/>
            <person name="Friedrich M."/>
            <person name="Walden K.K."/>
            <person name="Robertson H.M."/>
            <person name="Angeli S."/>
            <person name="Foret S."/>
            <person name="Bucher G."/>
            <person name="Schuetz S."/>
            <person name="Maleszka R."/>
            <person name="Wimmer E.A."/>
            <person name="Beeman R.W."/>
            <person name="Lorenzen M."/>
            <person name="Tomoyasu Y."/>
            <person name="Miller S.C."/>
            <person name="Grossmann D."/>
            <person name="Bucher G."/>
        </authorList>
    </citation>
    <scope>NUCLEOTIDE SEQUENCE [LARGE SCALE GENOMIC DNA]</scope>
    <source>
        <strain evidence="10 11">Georgia GA2</strain>
    </source>
</reference>
<feature type="compositionally biased region" description="Basic and acidic residues" evidence="7">
    <location>
        <begin position="706"/>
        <end position="715"/>
    </location>
</feature>
<dbReference type="InterPro" id="IPR013103">
    <property type="entry name" value="RVT_2"/>
</dbReference>
<evidence type="ECO:0000256" key="3">
    <source>
        <dbReference type="ARBA" id="ARBA00022750"/>
    </source>
</evidence>
<dbReference type="InterPro" id="IPR054722">
    <property type="entry name" value="PolX-like_BBD"/>
</dbReference>
<dbReference type="EMBL" id="KQ971352">
    <property type="protein sequence ID" value="KYB26731.1"/>
    <property type="molecule type" value="Genomic_DNA"/>
</dbReference>
<feature type="region of interest" description="Disordered" evidence="7">
    <location>
        <begin position="706"/>
        <end position="740"/>
    </location>
</feature>
<dbReference type="InterPro" id="IPR057670">
    <property type="entry name" value="SH3_retrovirus"/>
</dbReference>
<dbReference type="PANTHER" id="PTHR42648">
    <property type="entry name" value="TRANSPOSASE, PUTATIVE-RELATED"/>
    <property type="match status" value="1"/>
</dbReference>
<dbReference type="InterPro" id="IPR001584">
    <property type="entry name" value="Integrase_cat-core"/>
</dbReference>
<dbReference type="OMA" id="VITHERT"/>
<evidence type="ECO:0000256" key="6">
    <source>
        <dbReference type="SAM" id="Coils"/>
    </source>
</evidence>
<dbReference type="InterPro" id="IPR039537">
    <property type="entry name" value="Retrotran_Ty1/copia-like"/>
</dbReference>
<dbReference type="InParanoid" id="A0A139WFV5"/>
<evidence type="ECO:0000313" key="10">
    <source>
        <dbReference type="EMBL" id="KYB26731.1"/>
    </source>
</evidence>
<gene>
    <name evidence="10" type="primary">AUGUSTUS-3.0.2_33643</name>
    <name evidence="10" type="ORF">TcasGA2_TC033643</name>
</gene>
<keyword evidence="2" id="KW-0479">Metal-binding</keyword>
<dbReference type="SUPFAM" id="SSF57756">
    <property type="entry name" value="Retrovirus zinc finger-like domains"/>
    <property type="match status" value="1"/>
</dbReference>
<dbReference type="Pfam" id="PF14223">
    <property type="entry name" value="Retrotran_gag_2"/>
    <property type="match status" value="1"/>
</dbReference>
<dbReference type="GO" id="GO:0008270">
    <property type="term" value="F:zinc ion binding"/>
    <property type="evidence" value="ECO:0007669"/>
    <property type="project" value="UniProtKB-KW"/>
</dbReference>
<dbReference type="InterPro" id="IPR012337">
    <property type="entry name" value="RNaseH-like_sf"/>
</dbReference>
<organism evidence="10 11">
    <name type="scientific">Tribolium castaneum</name>
    <name type="common">Red flour beetle</name>
    <dbReference type="NCBI Taxonomy" id="7070"/>
    <lineage>
        <taxon>Eukaryota</taxon>
        <taxon>Metazoa</taxon>
        <taxon>Ecdysozoa</taxon>
        <taxon>Arthropoda</taxon>
        <taxon>Hexapoda</taxon>
        <taxon>Insecta</taxon>
        <taxon>Pterygota</taxon>
        <taxon>Neoptera</taxon>
        <taxon>Endopterygota</taxon>
        <taxon>Coleoptera</taxon>
        <taxon>Polyphaga</taxon>
        <taxon>Cucujiformia</taxon>
        <taxon>Tenebrionidae</taxon>
        <taxon>Tenebrionidae incertae sedis</taxon>
        <taxon>Tribolium</taxon>
    </lineage>
</organism>
<protein>
    <submittedName>
        <fullName evidence="10">Retrovirus-related Pol polyprotein from transposon TNT 1-94-like Protein</fullName>
    </submittedName>
</protein>
<dbReference type="GO" id="GO:0015074">
    <property type="term" value="P:DNA integration"/>
    <property type="evidence" value="ECO:0007669"/>
    <property type="project" value="InterPro"/>
</dbReference>
<dbReference type="GO" id="GO:0004190">
    <property type="term" value="F:aspartic-type endopeptidase activity"/>
    <property type="evidence" value="ECO:0007669"/>
    <property type="project" value="UniProtKB-KW"/>
</dbReference>
<dbReference type="InterPro" id="IPR036397">
    <property type="entry name" value="RNaseH_sf"/>
</dbReference>